<reference evidence="1 2" key="1">
    <citation type="journal article" date="2016" name="Mol. Biol. Evol.">
        <title>Comparative Genomics of Early-Diverging Mushroom-Forming Fungi Provides Insights into the Origins of Lignocellulose Decay Capabilities.</title>
        <authorList>
            <person name="Nagy L.G."/>
            <person name="Riley R."/>
            <person name="Tritt A."/>
            <person name="Adam C."/>
            <person name="Daum C."/>
            <person name="Floudas D."/>
            <person name="Sun H."/>
            <person name="Yadav J.S."/>
            <person name="Pangilinan J."/>
            <person name="Larsson K.H."/>
            <person name="Matsuura K."/>
            <person name="Barry K."/>
            <person name="Labutti K."/>
            <person name="Kuo R."/>
            <person name="Ohm R.A."/>
            <person name="Bhattacharya S.S."/>
            <person name="Shirouzu T."/>
            <person name="Yoshinaga Y."/>
            <person name="Martin F.M."/>
            <person name="Grigoriev I.V."/>
            <person name="Hibbett D.S."/>
        </authorList>
    </citation>
    <scope>NUCLEOTIDE SEQUENCE [LARGE SCALE GENOMIC DNA]</scope>
    <source>
        <strain evidence="1 2">HHB9708</strain>
    </source>
</reference>
<dbReference type="STRING" id="1314777.A0A164M397"/>
<sequence length="101" mass="11957">MEYGIPMASLYLLGIPDHYTSHKFQKVYWSQFLDEIMDQCDDNDNKMIQEDVETQSDPASKIAIGYKAGSYIKLSFVTDYTHRPVIFSNWTLYDWFRRAKK</sequence>
<dbReference type="EMBL" id="KV419566">
    <property type="protein sequence ID" value="KZS86310.1"/>
    <property type="molecule type" value="Genomic_DNA"/>
</dbReference>
<gene>
    <name evidence="1" type="ORF">SISNIDRAFT_383982</name>
</gene>
<dbReference type="Proteomes" id="UP000076722">
    <property type="component" value="Unassembled WGS sequence"/>
</dbReference>
<accession>A0A164M397</accession>
<dbReference type="OrthoDB" id="3259294at2759"/>
<keyword evidence="2" id="KW-1185">Reference proteome</keyword>
<evidence type="ECO:0000313" key="1">
    <source>
        <dbReference type="EMBL" id="KZS86310.1"/>
    </source>
</evidence>
<organism evidence="1 2">
    <name type="scientific">Sistotremastrum niveocremeum HHB9708</name>
    <dbReference type="NCBI Taxonomy" id="1314777"/>
    <lineage>
        <taxon>Eukaryota</taxon>
        <taxon>Fungi</taxon>
        <taxon>Dikarya</taxon>
        <taxon>Basidiomycota</taxon>
        <taxon>Agaricomycotina</taxon>
        <taxon>Agaricomycetes</taxon>
        <taxon>Sistotremastrales</taxon>
        <taxon>Sistotremastraceae</taxon>
        <taxon>Sertulicium</taxon>
        <taxon>Sertulicium niveocremeum</taxon>
    </lineage>
</organism>
<name>A0A164M397_9AGAM</name>
<protein>
    <submittedName>
        <fullName evidence="1">Uncharacterized protein</fullName>
    </submittedName>
</protein>
<evidence type="ECO:0000313" key="2">
    <source>
        <dbReference type="Proteomes" id="UP000076722"/>
    </source>
</evidence>
<proteinExistence type="predicted"/>
<feature type="non-terminal residue" evidence="1">
    <location>
        <position position="101"/>
    </location>
</feature>
<dbReference type="AlphaFoldDB" id="A0A164M397"/>